<organism evidence="1 2">
    <name type="scientific">Novosphingobium lindaniclasticum LE124</name>
    <dbReference type="NCBI Taxonomy" id="1096930"/>
    <lineage>
        <taxon>Bacteria</taxon>
        <taxon>Pseudomonadati</taxon>
        <taxon>Pseudomonadota</taxon>
        <taxon>Alphaproteobacteria</taxon>
        <taxon>Sphingomonadales</taxon>
        <taxon>Sphingomonadaceae</taxon>
        <taxon>Novosphingobium</taxon>
    </lineage>
</organism>
<keyword evidence="2" id="KW-1185">Reference proteome</keyword>
<dbReference type="EMBL" id="ATHL01000147">
    <property type="protein sequence ID" value="EQB08420.1"/>
    <property type="molecule type" value="Genomic_DNA"/>
</dbReference>
<proteinExistence type="predicted"/>
<name>T0I9Q4_9SPHN</name>
<dbReference type="AlphaFoldDB" id="T0I9Q4"/>
<reference evidence="1 2" key="1">
    <citation type="journal article" date="2013" name="Genome Announc.">
        <title>Genome Sequence of Novosphingobium lindaniclasticum LE124T, Isolated from a Hexachlorocyclohexane Dumpsite.</title>
        <authorList>
            <person name="Saxena A."/>
            <person name="Nayyar N."/>
            <person name="Sangwan N."/>
            <person name="Kumari R."/>
            <person name="Khurana J.P."/>
            <person name="Lal R."/>
        </authorList>
    </citation>
    <scope>NUCLEOTIDE SEQUENCE [LARGE SCALE GENOMIC DNA]</scope>
    <source>
        <strain evidence="1 2">LE124</strain>
    </source>
</reference>
<accession>T0I9Q4</accession>
<evidence type="ECO:0000313" key="2">
    <source>
        <dbReference type="Proteomes" id="UP000015527"/>
    </source>
</evidence>
<sequence>MGREPLEDLIVYAGKVDAVQVKPRREVPTAPAVRRDRAGGITLFGEVRGELAHTATPFVRRHRIMDTPGLFKEVNEPDDARTEGARRHVPMLITLAMWAWAGAVMGEESPHNPDIHRADRHGFEVRPDQEVLRRSGEVLNTAFGHSSLPQMIQKLHDEGPIPLIDLDRRHRRFLLNHLHAPFVVRRQDHADYGESGLRNFLI</sequence>
<dbReference type="PATRIC" id="fig|1096930.3.peg.4175"/>
<comment type="caution">
    <text evidence="1">The sequence shown here is derived from an EMBL/GenBank/DDBJ whole genome shotgun (WGS) entry which is preliminary data.</text>
</comment>
<protein>
    <submittedName>
        <fullName evidence="1">Uncharacterized protein</fullName>
    </submittedName>
</protein>
<evidence type="ECO:0000313" key="1">
    <source>
        <dbReference type="EMBL" id="EQB08420.1"/>
    </source>
</evidence>
<dbReference type="Proteomes" id="UP000015527">
    <property type="component" value="Unassembled WGS sequence"/>
</dbReference>
<gene>
    <name evidence="1" type="ORF">L284_21250</name>
</gene>